<organism evidence="2 3">
    <name type="scientific">Flavobacterium frigoris</name>
    <dbReference type="NCBI Taxonomy" id="229204"/>
    <lineage>
        <taxon>Bacteria</taxon>
        <taxon>Pseudomonadati</taxon>
        <taxon>Bacteroidota</taxon>
        <taxon>Flavobacteriia</taxon>
        <taxon>Flavobacteriales</taxon>
        <taxon>Flavobacteriaceae</taxon>
        <taxon>Flavobacterium</taxon>
    </lineage>
</organism>
<gene>
    <name evidence="2" type="ORF">SAMN05444355_101622</name>
</gene>
<dbReference type="Proteomes" id="UP000183658">
    <property type="component" value="Unassembled WGS sequence"/>
</dbReference>
<proteinExistence type="predicted"/>
<evidence type="ECO:0000313" key="3">
    <source>
        <dbReference type="Proteomes" id="UP000183658"/>
    </source>
</evidence>
<dbReference type="AlphaFoldDB" id="A0A1H9DZ75"/>
<dbReference type="OrthoDB" id="678557at2"/>
<accession>A0A1H9DZ75</accession>
<reference evidence="3" key="1">
    <citation type="submission" date="2016-10" db="EMBL/GenBank/DDBJ databases">
        <authorList>
            <person name="Varghese N."/>
            <person name="Submissions S."/>
        </authorList>
    </citation>
    <scope>NUCLEOTIDE SEQUENCE [LARGE SCALE GENOMIC DNA]</scope>
    <source>
        <strain evidence="3">DSM 15719</strain>
    </source>
</reference>
<name>A0A1H9DZ75_FLAFI</name>
<dbReference type="RefSeq" id="WP_074721022.1">
    <property type="nucleotide sequence ID" value="NZ_CBCRVS010000002.1"/>
</dbReference>
<dbReference type="PROSITE" id="PS51257">
    <property type="entry name" value="PROKAR_LIPOPROTEIN"/>
    <property type="match status" value="1"/>
</dbReference>
<feature type="compositionally biased region" description="Polar residues" evidence="1">
    <location>
        <begin position="96"/>
        <end position="111"/>
    </location>
</feature>
<protein>
    <recommendedName>
        <fullName evidence="4">Lipoprotein</fullName>
    </recommendedName>
</protein>
<feature type="region of interest" description="Disordered" evidence="1">
    <location>
        <begin position="61"/>
        <end position="117"/>
    </location>
</feature>
<evidence type="ECO:0000313" key="2">
    <source>
        <dbReference type="EMBL" id="SEQ18652.1"/>
    </source>
</evidence>
<sequence>MKYFYGAFLLVAITATSCKKEDTAQQKGDPRLVVPFTQQTNSGIESQSTPIATSQNHNLFHENNTGTTPSVAAGINPAHGQPNHRCDIAVGAPLNTPANGSAQASTTNSQSPQVVPTTQTNVVKTTTAKGMNPPHGEKNHRCDIAVGAPLNAKVASTNSSTSSGQYSEQINVPQALPALLSTNSANDETPEGMNPAHGKAGHRCDIAVGAALPKS</sequence>
<evidence type="ECO:0008006" key="4">
    <source>
        <dbReference type="Google" id="ProtNLM"/>
    </source>
</evidence>
<evidence type="ECO:0000256" key="1">
    <source>
        <dbReference type="SAM" id="MobiDB-lite"/>
    </source>
</evidence>
<keyword evidence="3" id="KW-1185">Reference proteome</keyword>
<dbReference type="EMBL" id="FOFZ01000001">
    <property type="protein sequence ID" value="SEQ18652.1"/>
    <property type="molecule type" value="Genomic_DNA"/>
</dbReference>
<feature type="compositionally biased region" description="Polar residues" evidence="1">
    <location>
        <begin position="61"/>
        <end position="70"/>
    </location>
</feature>